<evidence type="ECO:0000313" key="6">
    <source>
        <dbReference type="EMBL" id="TWI80559.1"/>
    </source>
</evidence>
<dbReference type="PANTHER" id="PTHR19848">
    <property type="entry name" value="WD40 REPEAT PROTEIN"/>
    <property type="match status" value="1"/>
</dbReference>
<dbReference type="InterPro" id="IPR015943">
    <property type="entry name" value="WD40/YVTN_repeat-like_dom_sf"/>
</dbReference>
<dbReference type="EMBL" id="VLLE01000005">
    <property type="protein sequence ID" value="TWI80559.1"/>
    <property type="molecule type" value="Genomic_DNA"/>
</dbReference>
<keyword evidence="7" id="KW-1185">Reference proteome</keyword>
<dbReference type="SUPFAM" id="SSF52129">
    <property type="entry name" value="Caspase-like"/>
    <property type="match status" value="1"/>
</dbReference>
<dbReference type="SUPFAM" id="SSF50978">
    <property type="entry name" value="WD40 repeat-like"/>
    <property type="match status" value="1"/>
</dbReference>
<dbReference type="SUPFAM" id="SSF50998">
    <property type="entry name" value="Quinoprotein alcohol dehydrogenase-like"/>
    <property type="match status" value="1"/>
</dbReference>
<dbReference type="Pfam" id="PF00656">
    <property type="entry name" value="Peptidase_C14"/>
    <property type="match status" value="1"/>
</dbReference>
<reference evidence="6 7" key="1">
    <citation type="journal article" date="2015" name="Stand. Genomic Sci.">
        <title>Genomic Encyclopedia of Bacterial and Archaeal Type Strains, Phase III: the genomes of soil and plant-associated and newly described type strains.</title>
        <authorList>
            <person name="Whitman W.B."/>
            <person name="Woyke T."/>
            <person name="Klenk H.P."/>
            <person name="Zhou Y."/>
            <person name="Lilburn T.G."/>
            <person name="Beck B.J."/>
            <person name="De Vos P."/>
            <person name="Vandamme P."/>
            <person name="Eisen J.A."/>
            <person name="Garrity G."/>
            <person name="Hugenholtz P."/>
            <person name="Kyrpides N.C."/>
        </authorList>
    </citation>
    <scope>NUCLEOTIDE SEQUENCE [LARGE SCALE GENOMIC DNA]</scope>
    <source>
        <strain evidence="6 7">CGMCC 1.7271</strain>
    </source>
</reference>
<feature type="domain" description="Peptidase C14 caspase" evidence="5">
    <location>
        <begin position="996"/>
        <end position="1250"/>
    </location>
</feature>
<dbReference type="PROSITE" id="PS50082">
    <property type="entry name" value="WD_REPEATS_2"/>
    <property type="match status" value="5"/>
</dbReference>
<dbReference type="CDD" id="cd00200">
    <property type="entry name" value="WD40"/>
    <property type="match status" value="1"/>
</dbReference>
<accession>A0A562SH12</accession>
<dbReference type="PROSITE" id="PS50294">
    <property type="entry name" value="WD_REPEATS_REGION"/>
    <property type="match status" value="3"/>
</dbReference>
<dbReference type="PROSITE" id="PS00678">
    <property type="entry name" value="WD_REPEATS_1"/>
    <property type="match status" value="4"/>
</dbReference>
<dbReference type="GO" id="GO:0004197">
    <property type="term" value="F:cysteine-type endopeptidase activity"/>
    <property type="evidence" value="ECO:0007669"/>
    <property type="project" value="InterPro"/>
</dbReference>
<organism evidence="6 7">
    <name type="scientific">Lacibacter cauensis</name>
    <dbReference type="NCBI Taxonomy" id="510947"/>
    <lineage>
        <taxon>Bacteria</taxon>
        <taxon>Pseudomonadati</taxon>
        <taxon>Bacteroidota</taxon>
        <taxon>Chitinophagia</taxon>
        <taxon>Chitinophagales</taxon>
        <taxon>Chitinophagaceae</taxon>
        <taxon>Lacibacter</taxon>
    </lineage>
</organism>
<feature type="signal peptide" evidence="4">
    <location>
        <begin position="1"/>
        <end position="19"/>
    </location>
</feature>
<dbReference type="Proteomes" id="UP000316167">
    <property type="component" value="Unassembled WGS sequence"/>
</dbReference>
<evidence type="ECO:0000256" key="3">
    <source>
        <dbReference type="PROSITE-ProRule" id="PRU00221"/>
    </source>
</evidence>
<evidence type="ECO:0000256" key="1">
    <source>
        <dbReference type="ARBA" id="ARBA00022574"/>
    </source>
</evidence>
<dbReference type="InterPro" id="IPR011047">
    <property type="entry name" value="Quinoprotein_ADH-like_sf"/>
</dbReference>
<dbReference type="Pfam" id="PF00400">
    <property type="entry name" value="WD40"/>
    <property type="match status" value="5"/>
</dbReference>
<dbReference type="AlphaFoldDB" id="A0A562SH12"/>
<name>A0A562SH12_9BACT</name>
<comment type="caution">
    <text evidence="6">The sequence shown here is derived from an EMBL/GenBank/DDBJ whole genome shotgun (WGS) entry which is preliminary data.</text>
</comment>
<dbReference type="InterPro" id="IPR011600">
    <property type="entry name" value="Pept_C14_caspase"/>
</dbReference>
<dbReference type="Gene3D" id="2.130.10.10">
    <property type="entry name" value="YVTN repeat-like/Quinoprotein amine dehydrogenase"/>
    <property type="match status" value="4"/>
</dbReference>
<feature type="repeat" description="WD" evidence="3">
    <location>
        <begin position="241"/>
        <end position="283"/>
    </location>
</feature>
<gene>
    <name evidence="6" type="ORF">IQ13_3237</name>
</gene>
<dbReference type="SMART" id="SM00320">
    <property type="entry name" value="WD40"/>
    <property type="match status" value="9"/>
</dbReference>
<evidence type="ECO:0000256" key="4">
    <source>
        <dbReference type="SAM" id="SignalP"/>
    </source>
</evidence>
<evidence type="ECO:0000259" key="5">
    <source>
        <dbReference type="Pfam" id="PF00656"/>
    </source>
</evidence>
<keyword evidence="1 3" id="KW-0853">WD repeat</keyword>
<dbReference type="PANTHER" id="PTHR19848:SF8">
    <property type="entry name" value="F-BOX AND WD REPEAT DOMAIN CONTAINING 7"/>
    <property type="match status" value="1"/>
</dbReference>
<feature type="repeat" description="WD" evidence="3">
    <location>
        <begin position="751"/>
        <end position="792"/>
    </location>
</feature>
<dbReference type="Gene3D" id="3.40.50.1460">
    <property type="match status" value="1"/>
</dbReference>
<feature type="repeat" description="WD" evidence="3">
    <location>
        <begin position="199"/>
        <end position="240"/>
    </location>
</feature>
<keyword evidence="4" id="KW-0732">Signal</keyword>
<dbReference type="OrthoDB" id="1492850at2"/>
<dbReference type="InterPro" id="IPR001680">
    <property type="entry name" value="WD40_rpt"/>
</dbReference>
<feature type="repeat" description="WD" evidence="3">
    <location>
        <begin position="69"/>
        <end position="111"/>
    </location>
</feature>
<dbReference type="InterPro" id="IPR036322">
    <property type="entry name" value="WD40_repeat_dom_sf"/>
</dbReference>
<protein>
    <submittedName>
        <fullName evidence="6">WD40 repeat protein</fullName>
    </submittedName>
</protein>
<dbReference type="RefSeq" id="WP_144887603.1">
    <property type="nucleotide sequence ID" value="NZ_VLLE01000005.1"/>
</dbReference>
<dbReference type="SUPFAM" id="SSF63829">
    <property type="entry name" value="Calcium-dependent phosphotriesterase"/>
    <property type="match status" value="1"/>
</dbReference>
<feature type="repeat" description="WD" evidence="3">
    <location>
        <begin position="27"/>
        <end position="68"/>
    </location>
</feature>
<keyword evidence="2" id="KW-0677">Repeat</keyword>
<evidence type="ECO:0000313" key="7">
    <source>
        <dbReference type="Proteomes" id="UP000316167"/>
    </source>
</evidence>
<feature type="chain" id="PRO_5021923184" evidence="4">
    <location>
        <begin position="20"/>
        <end position="1260"/>
    </location>
</feature>
<sequence length="1260" mass="141828">MKRQLFFLLMFIASFTGWAQTPRMVLPVGHTDDITLLKFSPDGRILASGSKDKTIKLWDVQTGKLLADLKGHADDILSIEFNRQGTRLLSTADLDTTAILWNVQTGESLRSVSTGPYYIAYAVFSPDGNTFTVENNSSDLKPALYSSETGLPVVQLQANWKYSTKAAAYSPDGSLLLVVFNSDKPEIYTTKTGERVAELDVPNTVITAAQWFPDGQTVALASYDKQVYIWNVKNNQIKYTLSGHTSAATSLTVSPGGKQLLSASPFEQDARLWNVQTGELITTLKVSDYSSLQTAVFSADEKYLMTTAIGGTRVWDAATGMEIKTGLGRFNETAFTNNGKELFLKHDDKGKRFNLDTKHTVIEFEESDNLSIPVFSTSGKFLAGTYNSKRSLAIWNTETGKLVVQMKTITQTIDDAFLVNKPALLVTNPDKNPTFWKLQGNLISPFMHPVNEDVQFLRYSPNDSILVQIRKKNDNNNDVFANDEKVSIWQAPSLTVVDADVQKRGMQSLTQNAEGSFTFSSDSKQLFIGNNDWGSYVLDAATGKLKYSIEHERIWQSAVNTTMQRFVSFTENKITLKNIPENKIIRSWATTEHLNRFHFVGMSNRFITGGADNMHVYDEQKEKPILTIPAGLPFFNSNNSRVFVSHFSDSNGFSLWDLDKLKQLWKKAILFTEKYEARWDVCWSADESRLFISTNNGRVLVLDALTGEQMNEFSAFATRLVLSKDGRLLFAYYKDDVAIYDASDYRIVTKLVGHTNEVTATILLPDQTKVLTVSKDNTAKIWNITTGQLLYSYIMLDKNYSLRVLPSGFYMADKTASRLLHYVSKDLKIITFEQLDVKFNRPDKVLEAIGFRDTALIASYRQAYNKRIKKLGIDTTQFADGYSVPEADFGNRTQIGYELPNEQLTLRIKGADSMYTLDHFNIWINEVPLFGMKGISIRNRKSNTFDTTLTIRLSQGENRIETSVANVNGTESYRMPLYVKFTAAKPIKDTVHFIGIGINEFADNKRNLQWCVKDIRDLALKFKEKYGDAIVIDTLFNKNVTLKNVQALKQKLLKTNINDKVIIAYSGHGLLSKQYDYYLSSYNVNFRNPAEGGIVYEEIEKLLDSIPARKKLLLIDACHSGEVDKDEMLAIREAKNKTGNKGLIMNRGSEEEGEDATIPKTKTLGLQNSFELMQSLFINVGKGTGATIISAAGGVQFAQERNDLENGVFTFCLLEALEKQNNIKVSQLKQIVGERVEQLTNGLQKPTTRNELKDFDWIVW</sequence>
<evidence type="ECO:0000256" key="2">
    <source>
        <dbReference type="ARBA" id="ARBA00022737"/>
    </source>
</evidence>
<dbReference type="InterPro" id="IPR029030">
    <property type="entry name" value="Caspase-like_dom_sf"/>
</dbReference>
<dbReference type="InterPro" id="IPR019775">
    <property type="entry name" value="WD40_repeat_CS"/>
</dbReference>
<proteinExistence type="predicted"/>
<dbReference type="GO" id="GO:0006508">
    <property type="term" value="P:proteolysis"/>
    <property type="evidence" value="ECO:0007669"/>
    <property type="project" value="InterPro"/>
</dbReference>